<gene>
    <name evidence="1" type="ORF">CTA1_11388</name>
</gene>
<sequence>MDDLRYPVYPAESFFGLPKLGLNDSMAATMVRSIRQGGPIAMSRVLSPITRKLQNVQRRER</sequence>
<keyword evidence="2" id="KW-1185">Reference proteome</keyword>
<comment type="caution">
    <text evidence="1">The sequence shown here is derived from an EMBL/GenBank/DDBJ whole genome shotgun (WGS) entry which is preliminary data.</text>
</comment>
<name>A0A4V6Y9I2_9PEZI</name>
<accession>A0A4V6Y9I2</accession>
<protein>
    <submittedName>
        <fullName evidence="1">Uncharacterized protein</fullName>
    </submittedName>
</protein>
<proteinExistence type="predicted"/>
<evidence type="ECO:0000313" key="2">
    <source>
        <dbReference type="Proteomes" id="UP000310108"/>
    </source>
</evidence>
<dbReference type="Proteomes" id="UP000310108">
    <property type="component" value="Unassembled WGS sequence"/>
</dbReference>
<organism evidence="1 2">
    <name type="scientific">Colletotrichum tanaceti</name>
    <dbReference type="NCBI Taxonomy" id="1306861"/>
    <lineage>
        <taxon>Eukaryota</taxon>
        <taxon>Fungi</taxon>
        <taxon>Dikarya</taxon>
        <taxon>Ascomycota</taxon>
        <taxon>Pezizomycotina</taxon>
        <taxon>Sordariomycetes</taxon>
        <taxon>Hypocreomycetidae</taxon>
        <taxon>Glomerellales</taxon>
        <taxon>Glomerellaceae</taxon>
        <taxon>Colletotrichum</taxon>
        <taxon>Colletotrichum destructivum species complex</taxon>
    </lineage>
</organism>
<reference evidence="1 2" key="1">
    <citation type="journal article" date="2019" name="PLoS ONE">
        <title>Comparative genome analysis indicates high evolutionary potential of pathogenicity genes in Colletotrichum tanaceti.</title>
        <authorList>
            <person name="Lelwala R.V."/>
            <person name="Korhonen P.K."/>
            <person name="Young N.D."/>
            <person name="Scott J.B."/>
            <person name="Ades P.A."/>
            <person name="Gasser R.B."/>
            <person name="Taylor P.W.J."/>
        </authorList>
    </citation>
    <scope>NUCLEOTIDE SEQUENCE [LARGE SCALE GENOMIC DNA]</scope>
    <source>
        <strain evidence="1">BRIP57314</strain>
    </source>
</reference>
<evidence type="ECO:0000313" key="1">
    <source>
        <dbReference type="EMBL" id="TKW56006.1"/>
    </source>
</evidence>
<dbReference type="AlphaFoldDB" id="A0A4V6Y9I2"/>
<dbReference type="EMBL" id="PJEX01000080">
    <property type="protein sequence ID" value="TKW56006.1"/>
    <property type="molecule type" value="Genomic_DNA"/>
</dbReference>